<evidence type="ECO:0000313" key="3">
    <source>
        <dbReference type="Proteomes" id="UP000249135"/>
    </source>
</evidence>
<name>A0A2W5SDF0_VARPD</name>
<dbReference type="GO" id="GO:0030288">
    <property type="term" value="C:outer membrane-bounded periplasmic space"/>
    <property type="evidence" value="ECO:0007669"/>
    <property type="project" value="InterPro"/>
</dbReference>
<proteinExistence type="predicted"/>
<evidence type="ECO:0000256" key="1">
    <source>
        <dbReference type="SAM" id="Phobius"/>
    </source>
</evidence>
<protein>
    <recommendedName>
        <fullName evidence="4">Curli production assembly/transport component CsgG</fullName>
    </recommendedName>
</protein>
<feature type="transmembrane region" description="Helical" evidence="1">
    <location>
        <begin position="21"/>
        <end position="42"/>
    </location>
</feature>
<dbReference type="Gene3D" id="3.40.50.10610">
    <property type="entry name" value="ABC-type transport auxiliary lipoprotein component"/>
    <property type="match status" value="2"/>
</dbReference>
<evidence type="ECO:0000313" key="2">
    <source>
        <dbReference type="EMBL" id="PZQ77633.1"/>
    </source>
</evidence>
<keyword evidence="1" id="KW-0472">Membrane</keyword>
<gene>
    <name evidence="2" type="ORF">DI563_03080</name>
</gene>
<dbReference type="EMBL" id="QFPP01000014">
    <property type="protein sequence ID" value="PZQ77633.1"/>
    <property type="molecule type" value="Genomic_DNA"/>
</dbReference>
<organism evidence="2 3">
    <name type="scientific">Variovorax paradoxus</name>
    <dbReference type="NCBI Taxonomy" id="34073"/>
    <lineage>
        <taxon>Bacteria</taxon>
        <taxon>Pseudomonadati</taxon>
        <taxon>Pseudomonadota</taxon>
        <taxon>Betaproteobacteria</taxon>
        <taxon>Burkholderiales</taxon>
        <taxon>Comamonadaceae</taxon>
        <taxon>Variovorax</taxon>
    </lineage>
</organism>
<dbReference type="Proteomes" id="UP000249135">
    <property type="component" value="Unassembled WGS sequence"/>
</dbReference>
<keyword evidence="1" id="KW-0812">Transmembrane</keyword>
<sequence>MQNNTSGVAARHRKPVHNTRRAWRIVLCATAVAIASGCTYIPQQRVAPGEVPILLGPSVRDNVTPMEGVLACFADHVAASARAPIVVSVGDVKDYTGKYSINEGNAITQGGALMVYSALGKLAGAVGVAERFDPVIAERELGYADRRQLGDGMTHRLGNNGTAQVVPWMPYFGGSIHKSDYYIVGGITELNYNINSAGFDIAKNQVGPRARTFTAAVGVDLRIVDTRSLVVRRTVSLTKQFHGYEVGLNVFRFFDSDLFDVDIGSKGQEPMQLGIRTALEEGVVRLLGTVTQVDPEPCLTLRPGSGAPLPTAVAEKLRTVPNPEQKAAMAPAAASGQAVNLARGAGAGAGSDASPNASQITFDIGSSTLGGAAMSTLDQIAALARKQDVDVTLAARDTENWDARKRDGLIDERIAATVGALASRGIAPGAIGVSWRPDPADTSIHRGESGLQIVARLRVAGGAEAPRVERPQRKEQDNK</sequence>
<dbReference type="InterPro" id="IPR005534">
    <property type="entry name" value="Curli_assmbl/transp-comp_CsgG"/>
</dbReference>
<dbReference type="Pfam" id="PF03783">
    <property type="entry name" value="CsgG"/>
    <property type="match status" value="1"/>
</dbReference>
<reference evidence="2 3" key="1">
    <citation type="submission" date="2017-08" db="EMBL/GenBank/DDBJ databases">
        <title>Infants hospitalized years apart are colonized by the same room-sourced microbial strains.</title>
        <authorList>
            <person name="Brooks B."/>
            <person name="Olm M.R."/>
            <person name="Firek B.A."/>
            <person name="Baker R."/>
            <person name="Thomas B.C."/>
            <person name="Morowitz M.J."/>
            <person name="Banfield J.F."/>
        </authorList>
    </citation>
    <scope>NUCLEOTIDE SEQUENCE [LARGE SCALE GENOMIC DNA]</scope>
    <source>
        <strain evidence="2">S2_005_003_R2_41</strain>
    </source>
</reference>
<comment type="caution">
    <text evidence="2">The sequence shown here is derived from an EMBL/GenBank/DDBJ whole genome shotgun (WGS) entry which is preliminary data.</text>
</comment>
<evidence type="ECO:0008006" key="4">
    <source>
        <dbReference type="Google" id="ProtNLM"/>
    </source>
</evidence>
<keyword evidence="1" id="KW-1133">Transmembrane helix</keyword>
<accession>A0A2W5SDF0</accession>
<dbReference type="AlphaFoldDB" id="A0A2W5SDF0"/>